<dbReference type="STRING" id="77166.U4TTB0"/>
<dbReference type="GO" id="GO:0044545">
    <property type="term" value="C:NSL complex"/>
    <property type="evidence" value="ECO:0007669"/>
    <property type="project" value="TreeGrafter"/>
</dbReference>
<reference evidence="3 4" key="1">
    <citation type="journal article" date="2013" name="Genome Biol.">
        <title>Draft genome of the mountain pine beetle, Dendroctonus ponderosae Hopkins, a major forest pest.</title>
        <authorList>
            <person name="Keeling C.I."/>
            <person name="Yuen M.M."/>
            <person name="Liao N.Y."/>
            <person name="Docking T.R."/>
            <person name="Chan S.K."/>
            <person name="Taylor G.A."/>
            <person name="Palmquist D.L."/>
            <person name="Jackman S.D."/>
            <person name="Nguyen A."/>
            <person name="Li M."/>
            <person name="Henderson H."/>
            <person name="Janes J.K."/>
            <person name="Zhao Y."/>
            <person name="Pandoh P."/>
            <person name="Moore R."/>
            <person name="Sperling F.A."/>
            <person name="Huber D.P."/>
            <person name="Birol I."/>
            <person name="Jones S.J."/>
            <person name="Bohlmann J."/>
        </authorList>
    </citation>
    <scope>NUCLEOTIDE SEQUENCE</scope>
</reference>
<organism evidence="3 4">
    <name type="scientific">Dendroctonus ponderosae</name>
    <name type="common">Mountain pine beetle</name>
    <dbReference type="NCBI Taxonomy" id="77166"/>
    <lineage>
        <taxon>Eukaryota</taxon>
        <taxon>Metazoa</taxon>
        <taxon>Ecdysozoa</taxon>
        <taxon>Arthropoda</taxon>
        <taxon>Hexapoda</taxon>
        <taxon>Insecta</taxon>
        <taxon>Pterygota</taxon>
        <taxon>Neoptera</taxon>
        <taxon>Endopterygota</taxon>
        <taxon>Coleoptera</taxon>
        <taxon>Polyphaga</taxon>
        <taxon>Cucujiformia</taxon>
        <taxon>Curculionidae</taxon>
        <taxon>Scolytinae</taxon>
        <taxon>Dendroctonus</taxon>
    </lineage>
</organism>
<feature type="compositionally biased region" description="Low complexity" evidence="1">
    <location>
        <begin position="494"/>
        <end position="519"/>
    </location>
</feature>
<feature type="compositionally biased region" description="Polar residues" evidence="1">
    <location>
        <begin position="561"/>
        <end position="572"/>
    </location>
</feature>
<feature type="compositionally biased region" description="Polar residues" evidence="1">
    <location>
        <begin position="531"/>
        <end position="540"/>
    </location>
</feature>
<dbReference type="GO" id="GO:0045944">
    <property type="term" value="P:positive regulation of transcription by RNA polymerase II"/>
    <property type="evidence" value="ECO:0007669"/>
    <property type="project" value="TreeGrafter"/>
</dbReference>
<evidence type="ECO:0000313" key="3">
    <source>
        <dbReference type="EMBL" id="ERL84764.1"/>
    </source>
</evidence>
<dbReference type="InterPro" id="IPR056519">
    <property type="entry name" value="KANSL3_1st"/>
</dbReference>
<protein>
    <recommendedName>
        <fullName evidence="2">KANSL3 helical domain-containing protein</fullName>
    </recommendedName>
</protein>
<dbReference type="InterPro" id="IPR026555">
    <property type="entry name" value="NSL3/Tex30"/>
</dbReference>
<dbReference type="PANTHER" id="PTHR13136:SF16">
    <property type="entry name" value="KAT8 REGULATORY NSL COMPLEX SUBUNIT 3"/>
    <property type="match status" value="1"/>
</dbReference>
<dbReference type="AlphaFoldDB" id="U4TTB0"/>
<sequence>MVIENEPAKYTYPIQITNPFERETWAISTDHCYARPWNWRPESSFLKPTKTLFVPKDNTTRPLFGITSVKNVDDCIDVEAVPELPTPIYDMQRATNLMDECEKHSILCRNSSDDYIWEEKIDKSNWTNSQNRLFTGFVSVLNNFYVGKMTYSGMKNEPVLRRTIIDKAVQRVRRLFNTVSYDTKLLQWIHQLLLDNLDQQNLSSYFDILQTLKSKVPKFVEKLLNTPISGSRTGPLSNENLLQLMKKPWDPIEISLAQDKPKRLPSSPVLVLMPCSPSVSKRNFKWMALLSNLGQVVSVGVGAGATLAIQVAQVENVFCVISLGFSMLTAEGRRGDPDDGLLELQCPALFVIGQFSSTSFQEDMEGLRERMRFETGLIVVGSADNNLIINKKKKREEGITQGIVDRCIIDEIGEFISSLILSPYPPQVRQSSNNIPSDAQKKGKSERKRFNSNTSSVESEPPSPTPRITRPVGRPAGKTKCKLEAKWAAQVAQGTTPTTNSNNTSSLSSGVNSSPLTSTEAASAVDRPVSPSHNFNTSSQKIDDLQTGITRKMRVLKPITSGETQGKTSQKITRGEHGGSEQGQT</sequence>
<evidence type="ECO:0000256" key="1">
    <source>
        <dbReference type="SAM" id="MobiDB-lite"/>
    </source>
</evidence>
<dbReference type="PANTHER" id="PTHR13136">
    <property type="entry name" value="TESTIS DEVELOPMENT PROTEIN PRTD"/>
    <property type="match status" value="1"/>
</dbReference>
<feature type="compositionally biased region" description="Polar residues" evidence="1">
    <location>
        <begin position="428"/>
        <end position="437"/>
    </location>
</feature>
<evidence type="ECO:0000259" key="2">
    <source>
        <dbReference type="Pfam" id="PF23154"/>
    </source>
</evidence>
<dbReference type="Proteomes" id="UP000030742">
    <property type="component" value="Unassembled WGS sequence"/>
</dbReference>
<feature type="domain" description="KANSL3 helical" evidence="2">
    <location>
        <begin position="127"/>
        <end position="225"/>
    </location>
</feature>
<dbReference type="Pfam" id="PF23154">
    <property type="entry name" value="KANSL3_1st"/>
    <property type="match status" value="1"/>
</dbReference>
<feature type="compositionally biased region" description="Low complexity" evidence="1">
    <location>
        <begin position="451"/>
        <end position="460"/>
    </location>
</feature>
<gene>
    <name evidence="3" type="ORF">D910_02189</name>
</gene>
<proteinExistence type="predicted"/>
<accession>U4TTB0</accession>
<evidence type="ECO:0000313" key="4">
    <source>
        <dbReference type="Proteomes" id="UP000030742"/>
    </source>
</evidence>
<feature type="region of interest" description="Disordered" evidence="1">
    <location>
        <begin position="426"/>
        <end position="585"/>
    </location>
</feature>
<dbReference type="OrthoDB" id="6415022at2759"/>
<name>U4TTB0_DENPD</name>
<dbReference type="EMBL" id="KB631623">
    <property type="protein sequence ID" value="ERL84764.1"/>
    <property type="molecule type" value="Genomic_DNA"/>
</dbReference>